<evidence type="ECO:0000313" key="1">
    <source>
        <dbReference type="EMBL" id="SVC78935.1"/>
    </source>
</evidence>
<proteinExistence type="predicted"/>
<accession>A0A382Q1W3</accession>
<feature type="non-terminal residue" evidence="1">
    <location>
        <position position="1"/>
    </location>
</feature>
<organism evidence="1">
    <name type="scientific">marine metagenome</name>
    <dbReference type="NCBI Taxonomy" id="408172"/>
    <lineage>
        <taxon>unclassified sequences</taxon>
        <taxon>metagenomes</taxon>
        <taxon>ecological metagenomes</taxon>
    </lineage>
</organism>
<sequence length="180" mass="19572">QSDGSLDRSLTVGAGFNGPVRSIEVRADGLLLVGGAFTKFNHLSQNRITLISPDGSVVENQFEELGFNGPVYSVSENPGGLLGIGGSFTKNLQTSEGHNRFVLVKGSSSVQPARLYVEISDSSFFMKVRGEPGLVYSVEISENMEVWRSFTEVTVPEEGALTLDLGQTEGVRYYRAVYRK</sequence>
<name>A0A382Q1W3_9ZZZZ</name>
<dbReference type="AlphaFoldDB" id="A0A382Q1W3"/>
<dbReference type="EMBL" id="UINC01111028">
    <property type="protein sequence ID" value="SVC78935.1"/>
    <property type="molecule type" value="Genomic_DNA"/>
</dbReference>
<dbReference type="Gene3D" id="2.80.10.50">
    <property type="match status" value="1"/>
</dbReference>
<gene>
    <name evidence="1" type="ORF">METZ01_LOCUS331789</name>
</gene>
<reference evidence="1" key="1">
    <citation type="submission" date="2018-05" db="EMBL/GenBank/DDBJ databases">
        <authorList>
            <person name="Lanie J.A."/>
            <person name="Ng W.-L."/>
            <person name="Kazmierczak K.M."/>
            <person name="Andrzejewski T.M."/>
            <person name="Davidsen T.M."/>
            <person name="Wayne K.J."/>
            <person name="Tettelin H."/>
            <person name="Glass J.I."/>
            <person name="Rusch D."/>
            <person name="Podicherti R."/>
            <person name="Tsui H.-C.T."/>
            <person name="Winkler M.E."/>
        </authorList>
    </citation>
    <scope>NUCLEOTIDE SEQUENCE</scope>
</reference>
<protein>
    <submittedName>
        <fullName evidence="1">Uncharacterized protein</fullName>
    </submittedName>
</protein>